<dbReference type="RefSeq" id="XP_031567904.1">
    <property type="nucleotide sequence ID" value="XM_031712044.1"/>
</dbReference>
<feature type="region of interest" description="Disordered" evidence="1">
    <location>
        <begin position="66"/>
        <end position="104"/>
    </location>
</feature>
<feature type="compositionally biased region" description="Polar residues" evidence="1">
    <location>
        <begin position="356"/>
        <end position="379"/>
    </location>
</feature>
<dbReference type="Proteomes" id="UP000515163">
    <property type="component" value="Unplaced"/>
</dbReference>
<organism evidence="3 5">
    <name type="scientific">Actinia tenebrosa</name>
    <name type="common">Australian red waratah sea anemone</name>
    <dbReference type="NCBI Taxonomy" id="6105"/>
    <lineage>
        <taxon>Eukaryota</taxon>
        <taxon>Metazoa</taxon>
        <taxon>Cnidaria</taxon>
        <taxon>Anthozoa</taxon>
        <taxon>Hexacorallia</taxon>
        <taxon>Actiniaria</taxon>
        <taxon>Actiniidae</taxon>
        <taxon>Actinia</taxon>
    </lineage>
</organism>
<dbReference type="RefSeq" id="XP_031567906.1">
    <property type="nucleotide sequence ID" value="XM_031712046.1"/>
</dbReference>
<name>A0A6P8ILR0_ACTTE</name>
<feature type="region of interest" description="Disordered" evidence="1">
    <location>
        <begin position="141"/>
        <end position="217"/>
    </location>
</feature>
<feature type="compositionally biased region" description="Basic and acidic residues" evidence="1">
    <location>
        <begin position="168"/>
        <end position="179"/>
    </location>
</feature>
<feature type="region of interest" description="Disordered" evidence="1">
    <location>
        <begin position="294"/>
        <end position="379"/>
    </location>
</feature>
<feature type="transmembrane region" description="Helical" evidence="2">
    <location>
        <begin position="12"/>
        <end position="35"/>
    </location>
</feature>
<feature type="compositionally biased region" description="Polar residues" evidence="1">
    <location>
        <begin position="297"/>
        <end position="306"/>
    </location>
</feature>
<protein>
    <submittedName>
        <fullName evidence="4 5">Uncharacterized protein LOC116302696</fullName>
    </submittedName>
</protein>
<keyword evidence="2" id="KW-1133">Transmembrane helix</keyword>
<gene>
    <name evidence="4 5 6" type="primary">LOC116302696</name>
</gene>
<accession>A0A6P8ILR0</accession>
<dbReference type="GeneID" id="116302696"/>
<evidence type="ECO:0000256" key="2">
    <source>
        <dbReference type="SAM" id="Phobius"/>
    </source>
</evidence>
<feature type="compositionally biased region" description="Acidic residues" evidence="1">
    <location>
        <begin position="338"/>
        <end position="347"/>
    </location>
</feature>
<reference evidence="4 5" key="1">
    <citation type="submission" date="2025-04" db="UniProtKB">
        <authorList>
            <consortium name="RefSeq"/>
        </authorList>
    </citation>
    <scope>IDENTIFICATION</scope>
    <source>
        <tissue evidence="4 5">Tentacle</tissue>
    </source>
</reference>
<feature type="compositionally biased region" description="Low complexity" evidence="1">
    <location>
        <begin position="148"/>
        <end position="163"/>
    </location>
</feature>
<feature type="compositionally biased region" description="Low complexity" evidence="1">
    <location>
        <begin position="314"/>
        <end position="332"/>
    </location>
</feature>
<sequence length="379" mass="41668">MAVSESTCVSTIMFMLSILLTIGQIITAVVLIILVKAFWNLRRRVLDYEKNLPLVRLETPQRINTTTATKPLKRASTTASSKRLEDGEEATVVPTPNPGNRRSVCEQQVPHADDCTMTVPRTQSTSAQKLLELIHNVSFESFSSPRDSGTGSASTTSPNSSISYELQRSMKESFSKREGSSTLPKTKSWGSQGSKSCDAPFESGRSLSTASCGPSRPTRYGSHFVKFLSKKPINENDFRPSRLKTISIEMIGQDDDDCPNETKSKRASRILREMEEDASEEPAAIEEVGFCNEGYHASSNRSSPEVSKNAPLASEESVSSSNSESVNEINNNDFEKLDSEDEYENQEVVDAMRYNSVGSKKGCSSKQNEPVCVKSSTQP</sequence>
<feature type="compositionally biased region" description="Polar residues" evidence="1">
    <location>
        <begin position="66"/>
        <end position="81"/>
    </location>
</feature>
<dbReference type="RefSeq" id="XP_031567907.1">
    <property type="nucleotide sequence ID" value="XM_031712047.1"/>
</dbReference>
<proteinExistence type="predicted"/>
<feature type="compositionally biased region" description="Polar residues" evidence="1">
    <location>
        <begin position="180"/>
        <end position="195"/>
    </location>
</feature>
<dbReference type="OrthoDB" id="10401261at2759"/>
<keyword evidence="2" id="KW-0812">Transmembrane</keyword>
<keyword evidence="3" id="KW-1185">Reference proteome</keyword>
<keyword evidence="2" id="KW-0472">Membrane</keyword>
<evidence type="ECO:0000313" key="6">
    <source>
        <dbReference type="RefSeq" id="XP_031567907.1"/>
    </source>
</evidence>
<evidence type="ECO:0000313" key="5">
    <source>
        <dbReference type="RefSeq" id="XP_031567906.1"/>
    </source>
</evidence>
<evidence type="ECO:0000313" key="3">
    <source>
        <dbReference type="Proteomes" id="UP000515163"/>
    </source>
</evidence>
<evidence type="ECO:0000313" key="4">
    <source>
        <dbReference type="RefSeq" id="XP_031567904.1"/>
    </source>
</evidence>
<dbReference type="KEGG" id="aten:116302696"/>
<dbReference type="AlphaFoldDB" id="A0A6P8ILR0"/>
<evidence type="ECO:0000256" key="1">
    <source>
        <dbReference type="SAM" id="MobiDB-lite"/>
    </source>
</evidence>